<reference evidence="2" key="1">
    <citation type="submission" date="2018-02" db="EMBL/GenBank/DDBJ databases">
        <title>Rhizophora mucronata_Transcriptome.</title>
        <authorList>
            <person name="Meera S.P."/>
            <person name="Sreeshan A."/>
            <person name="Augustine A."/>
        </authorList>
    </citation>
    <scope>NUCLEOTIDE SEQUENCE</scope>
    <source>
        <tissue evidence="2">Leaf</tissue>
    </source>
</reference>
<accession>A0A2P2JQX9</accession>
<keyword evidence="1" id="KW-0472">Membrane</keyword>
<name>A0A2P2JQX9_RHIMU</name>
<keyword evidence="3" id="KW-0378">Hydrolase</keyword>
<dbReference type="GO" id="GO:0005737">
    <property type="term" value="C:cytoplasm"/>
    <property type="evidence" value="ECO:0007669"/>
    <property type="project" value="TreeGrafter"/>
</dbReference>
<keyword evidence="1" id="KW-1133">Transmembrane helix</keyword>
<dbReference type="PANTHER" id="PTHR13325">
    <property type="entry name" value="PROTEASE M50 MEMBRANE-BOUND TRANSCRIPTION FACTOR SITE 2 PROTEASE"/>
    <property type="match status" value="1"/>
</dbReference>
<evidence type="ECO:0000256" key="1">
    <source>
        <dbReference type="SAM" id="Phobius"/>
    </source>
</evidence>
<keyword evidence="1" id="KW-0812">Transmembrane</keyword>
<evidence type="ECO:0000313" key="3">
    <source>
        <dbReference type="EMBL" id="MBW95875.1"/>
    </source>
</evidence>
<sequence length="331" mass="36980">MVLDIPSTSPLSGYLSPGDLIVSLDGKYIHNVREWMEATTLIDEQTLQNLNHSDHSRGSVVRSRKGYCITTSMMAESEKVLFVDNQYTCPNGLTEFVMINCFDSSELDNLRTEVNQPNRSRCRRCFNAGDVVKLNKCGDGWRTGIINGSRLLCSQGEYCFSPVQLPGLGWAEITYVSTYSPGCLQLWRNARSNTGIKDFVDHGCGGTFVFVGDLISMAHSVQLTAYLPRWEFPFGAYLPSIMERVLTCTFYVSLTLALLNSLPVYFLDGESILETALCRFTTLGSRKRAQVLQACLLGGTLTSVLAFIRLFFMTPLNPNVSNLDFTEKRML</sequence>
<protein>
    <submittedName>
        <fullName evidence="3">Membrane-bound transcription factor site-2 protease-like isoform X1</fullName>
    </submittedName>
</protein>
<dbReference type="InterPro" id="IPR001193">
    <property type="entry name" value="MBTPS2"/>
</dbReference>
<feature type="transmembrane region" description="Helical" evidence="1">
    <location>
        <begin position="250"/>
        <end position="268"/>
    </location>
</feature>
<dbReference type="EMBL" id="GGEC01015392">
    <property type="protein sequence ID" value="MBW95875.1"/>
    <property type="molecule type" value="Transcribed_RNA"/>
</dbReference>
<dbReference type="GO" id="GO:0004222">
    <property type="term" value="F:metalloendopeptidase activity"/>
    <property type="evidence" value="ECO:0007669"/>
    <property type="project" value="InterPro"/>
</dbReference>
<organism evidence="2">
    <name type="scientific">Rhizophora mucronata</name>
    <name type="common">Asiatic mangrove</name>
    <dbReference type="NCBI Taxonomy" id="61149"/>
    <lineage>
        <taxon>Eukaryota</taxon>
        <taxon>Viridiplantae</taxon>
        <taxon>Streptophyta</taxon>
        <taxon>Embryophyta</taxon>
        <taxon>Tracheophyta</taxon>
        <taxon>Spermatophyta</taxon>
        <taxon>Magnoliopsida</taxon>
        <taxon>eudicotyledons</taxon>
        <taxon>Gunneridae</taxon>
        <taxon>Pentapetalae</taxon>
        <taxon>rosids</taxon>
        <taxon>fabids</taxon>
        <taxon>Malpighiales</taxon>
        <taxon>Rhizophoraceae</taxon>
        <taxon>Rhizophora</taxon>
    </lineage>
</organism>
<dbReference type="GO" id="GO:0016020">
    <property type="term" value="C:membrane"/>
    <property type="evidence" value="ECO:0007669"/>
    <property type="project" value="InterPro"/>
</dbReference>
<dbReference type="EMBL" id="GGEC01015390">
    <property type="protein sequence ID" value="MBW95873.1"/>
    <property type="molecule type" value="Transcribed_RNA"/>
</dbReference>
<dbReference type="GO" id="GO:1905897">
    <property type="term" value="P:regulation of response to endoplasmic reticulum stress"/>
    <property type="evidence" value="ECO:0007669"/>
    <property type="project" value="TreeGrafter"/>
</dbReference>
<evidence type="ECO:0000313" key="2">
    <source>
        <dbReference type="EMBL" id="MBW95873.1"/>
    </source>
</evidence>
<proteinExistence type="predicted"/>
<feature type="transmembrane region" description="Helical" evidence="1">
    <location>
        <begin position="289"/>
        <end position="312"/>
    </location>
</feature>
<dbReference type="AlphaFoldDB" id="A0A2P2JQX9"/>
<dbReference type="PANTHER" id="PTHR13325:SF3">
    <property type="entry name" value="MEMBRANE-BOUND TRANSCRIPTION FACTOR SITE-2 PROTEASE"/>
    <property type="match status" value="1"/>
</dbReference>
<dbReference type="GO" id="GO:0031293">
    <property type="term" value="P:membrane protein intracellular domain proteolysis"/>
    <property type="evidence" value="ECO:0007669"/>
    <property type="project" value="TreeGrafter"/>
</dbReference>
<keyword evidence="3" id="KW-0645">Protease</keyword>